<evidence type="ECO:0000313" key="2">
    <source>
        <dbReference type="Proteomes" id="UP000739538"/>
    </source>
</evidence>
<evidence type="ECO:0000313" key="1">
    <source>
        <dbReference type="EMBL" id="MCA9755617.1"/>
    </source>
</evidence>
<organism evidence="1 2">
    <name type="scientific">Eiseniibacteriota bacterium</name>
    <dbReference type="NCBI Taxonomy" id="2212470"/>
    <lineage>
        <taxon>Bacteria</taxon>
        <taxon>Candidatus Eiseniibacteriota</taxon>
    </lineage>
</organism>
<dbReference type="Proteomes" id="UP000739538">
    <property type="component" value="Unassembled WGS sequence"/>
</dbReference>
<dbReference type="AlphaFoldDB" id="A0A956SCM0"/>
<gene>
    <name evidence="1" type="ORF">KDA27_07430</name>
</gene>
<reference evidence="1" key="1">
    <citation type="submission" date="2020-04" db="EMBL/GenBank/DDBJ databases">
        <authorList>
            <person name="Zhang T."/>
        </authorList>
    </citation>
    <scope>NUCLEOTIDE SEQUENCE</scope>
    <source>
        <strain evidence="1">HKST-UBA02</strain>
    </source>
</reference>
<proteinExistence type="predicted"/>
<comment type="caution">
    <text evidence="1">The sequence shown here is derived from an EMBL/GenBank/DDBJ whole genome shotgun (WGS) entry which is preliminary data.</text>
</comment>
<sequence>MNLKHVTNLLDDGGSVTLGAVGPVGCAAIASDHHNCLAMLVRGGGESLEDLLTRLDEAIRTAVEDGFFSDEING</sequence>
<protein>
    <submittedName>
        <fullName evidence="1">Uncharacterized protein</fullName>
    </submittedName>
</protein>
<accession>A0A956SCM0</accession>
<reference evidence="1" key="2">
    <citation type="journal article" date="2021" name="Microbiome">
        <title>Successional dynamics and alternative stable states in a saline activated sludge microbial community over 9 years.</title>
        <authorList>
            <person name="Wang Y."/>
            <person name="Ye J."/>
            <person name="Ju F."/>
            <person name="Liu L."/>
            <person name="Boyd J.A."/>
            <person name="Deng Y."/>
            <person name="Parks D.H."/>
            <person name="Jiang X."/>
            <person name="Yin X."/>
            <person name="Woodcroft B.J."/>
            <person name="Tyson G.W."/>
            <person name="Hugenholtz P."/>
            <person name="Polz M.F."/>
            <person name="Zhang T."/>
        </authorList>
    </citation>
    <scope>NUCLEOTIDE SEQUENCE</scope>
    <source>
        <strain evidence="1">HKST-UBA02</strain>
    </source>
</reference>
<dbReference type="EMBL" id="JAGQHS010000027">
    <property type="protein sequence ID" value="MCA9755617.1"/>
    <property type="molecule type" value="Genomic_DNA"/>
</dbReference>
<name>A0A956SCM0_UNCEI</name>